<protein>
    <submittedName>
        <fullName evidence="2">Uncharacterized protein</fullName>
    </submittedName>
</protein>
<keyword evidence="3" id="KW-1185">Reference proteome</keyword>
<evidence type="ECO:0000313" key="3">
    <source>
        <dbReference type="Proteomes" id="UP001302321"/>
    </source>
</evidence>
<organism evidence="2 3">
    <name type="scientific">Triangularia setosa</name>
    <dbReference type="NCBI Taxonomy" id="2587417"/>
    <lineage>
        <taxon>Eukaryota</taxon>
        <taxon>Fungi</taxon>
        <taxon>Dikarya</taxon>
        <taxon>Ascomycota</taxon>
        <taxon>Pezizomycotina</taxon>
        <taxon>Sordariomycetes</taxon>
        <taxon>Sordariomycetidae</taxon>
        <taxon>Sordariales</taxon>
        <taxon>Podosporaceae</taxon>
        <taxon>Triangularia</taxon>
    </lineage>
</organism>
<accession>A0AAN6W6N4</accession>
<evidence type="ECO:0000256" key="1">
    <source>
        <dbReference type="SAM" id="Phobius"/>
    </source>
</evidence>
<keyword evidence="1" id="KW-0472">Membrane</keyword>
<feature type="transmembrane region" description="Helical" evidence="1">
    <location>
        <begin position="179"/>
        <end position="201"/>
    </location>
</feature>
<sequence length="470" mass="52316">MYLEPSSYTDFVKSQSQTSPCLIGLVQYLGCEYGPASTIVAVDYTSSGQLVSSPQAVAETDLARLVNDTSTICGQVLLVENVRPRLINLLGEILDLDPVFFASHIITDFKDIEKAPPPPSLALFPSQIAQRGHLHLHYQQVLGLGSADAFQHSSCTLTTDSNVPRNVRCLPHLSGRQLALARACCSVALSMILISLGLVLVDSPIRMVVETQATSGQKLYASMLLNGGFEDVVQTTSSASFRSFVGDRTWDKRSMLGSLLHYFGNRPPGFIATQPSKLSLYYYSTRIALAEWVPYTHLMNIENRLHGNDIVDLQRWRRRSVQGQHKLGLLTEFVDYWLPQEADKQPWNLVLKDSSSRILRPLKIIKRIEPMLFQALNASPCHIESANVSQLTFIVLVFVPLSWAASLSSMSEKYSPGHEHFWAYFATALPVLILVLLLSALQWGLLARKLKEAAALLSWRPRHVSQEVVD</sequence>
<reference evidence="2" key="2">
    <citation type="submission" date="2023-05" db="EMBL/GenBank/DDBJ databases">
        <authorList>
            <consortium name="Lawrence Berkeley National Laboratory"/>
            <person name="Steindorff A."/>
            <person name="Hensen N."/>
            <person name="Bonometti L."/>
            <person name="Westerberg I."/>
            <person name="Brannstrom I.O."/>
            <person name="Guillou S."/>
            <person name="Cros-Aarteil S."/>
            <person name="Calhoun S."/>
            <person name="Haridas S."/>
            <person name="Kuo A."/>
            <person name="Mondo S."/>
            <person name="Pangilinan J."/>
            <person name="Riley R."/>
            <person name="Labutti K."/>
            <person name="Andreopoulos B."/>
            <person name="Lipzen A."/>
            <person name="Chen C."/>
            <person name="Yanf M."/>
            <person name="Daum C."/>
            <person name="Ng V."/>
            <person name="Clum A."/>
            <person name="Ohm R."/>
            <person name="Martin F."/>
            <person name="Silar P."/>
            <person name="Natvig D."/>
            <person name="Lalanne C."/>
            <person name="Gautier V."/>
            <person name="Ament-Velasquez S.L."/>
            <person name="Kruys A."/>
            <person name="Hutchinson M.I."/>
            <person name="Powell A.J."/>
            <person name="Barry K."/>
            <person name="Miller A.N."/>
            <person name="Grigoriev I.V."/>
            <person name="Debuchy R."/>
            <person name="Gladieux P."/>
            <person name="Thoren M.H."/>
            <person name="Johannesson H."/>
        </authorList>
    </citation>
    <scope>NUCLEOTIDE SEQUENCE</scope>
    <source>
        <strain evidence="2">CBS 892.96</strain>
    </source>
</reference>
<keyword evidence="1" id="KW-0812">Transmembrane</keyword>
<dbReference type="Proteomes" id="UP001302321">
    <property type="component" value="Unassembled WGS sequence"/>
</dbReference>
<dbReference type="Gene3D" id="1.20.58.340">
    <property type="entry name" value="Magnesium transport protein CorA, transmembrane region"/>
    <property type="match status" value="1"/>
</dbReference>
<keyword evidence="1" id="KW-1133">Transmembrane helix</keyword>
<feature type="transmembrane region" description="Helical" evidence="1">
    <location>
        <begin position="391"/>
        <end position="409"/>
    </location>
</feature>
<dbReference type="EMBL" id="MU866246">
    <property type="protein sequence ID" value="KAK4175167.1"/>
    <property type="molecule type" value="Genomic_DNA"/>
</dbReference>
<reference evidence="2" key="1">
    <citation type="journal article" date="2023" name="Mol. Phylogenet. Evol.">
        <title>Genome-scale phylogeny and comparative genomics of the fungal order Sordariales.</title>
        <authorList>
            <person name="Hensen N."/>
            <person name="Bonometti L."/>
            <person name="Westerberg I."/>
            <person name="Brannstrom I.O."/>
            <person name="Guillou S."/>
            <person name="Cros-Aarteil S."/>
            <person name="Calhoun S."/>
            <person name="Haridas S."/>
            <person name="Kuo A."/>
            <person name="Mondo S."/>
            <person name="Pangilinan J."/>
            <person name="Riley R."/>
            <person name="LaButti K."/>
            <person name="Andreopoulos B."/>
            <person name="Lipzen A."/>
            <person name="Chen C."/>
            <person name="Yan M."/>
            <person name="Daum C."/>
            <person name="Ng V."/>
            <person name="Clum A."/>
            <person name="Steindorff A."/>
            <person name="Ohm R.A."/>
            <person name="Martin F."/>
            <person name="Silar P."/>
            <person name="Natvig D.O."/>
            <person name="Lalanne C."/>
            <person name="Gautier V."/>
            <person name="Ament-Velasquez S.L."/>
            <person name="Kruys A."/>
            <person name="Hutchinson M.I."/>
            <person name="Powell A.J."/>
            <person name="Barry K."/>
            <person name="Miller A.N."/>
            <person name="Grigoriev I.V."/>
            <person name="Debuchy R."/>
            <person name="Gladieux P."/>
            <person name="Hiltunen Thoren M."/>
            <person name="Johannesson H."/>
        </authorList>
    </citation>
    <scope>NUCLEOTIDE SEQUENCE</scope>
    <source>
        <strain evidence="2">CBS 892.96</strain>
    </source>
</reference>
<proteinExistence type="predicted"/>
<name>A0AAN6W6N4_9PEZI</name>
<evidence type="ECO:0000313" key="2">
    <source>
        <dbReference type="EMBL" id="KAK4175167.1"/>
    </source>
</evidence>
<gene>
    <name evidence="2" type="ORF">QBC36DRAFT_355481</name>
</gene>
<feature type="transmembrane region" description="Helical" evidence="1">
    <location>
        <begin position="421"/>
        <end position="441"/>
    </location>
</feature>
<comment type="caution">
    <text evidence="2">The sequence shown here is derived from an EMBL/GenBank/DDBJ whole genome shotgun (WGS) entry which is preliminary data.</text>
</comment>
<dbReference type="AlphaFoldDB" id="A0AAN6W6N4"/>